<dbReference type="EnsemblPlants" id="Pp3c20_10770V3.1">
    <property type="protein sequence ID" value="Pp3c20_10770V3.1"/>
    <property type="gene ID" value="Pp3c20_10770"/>
</dbReference>
<dbReference type="InParanoid" id="A0A7I4C127"/>
<organism evidence="1 2">
    <name type="scientific">Physcomitrium patens</name>
    <name type="common">Spreading-leaved earth moss</name>
    <name type="synonym">Physcomitrella patens</name>
    <dbReference type="NCBI Taxonomy" id="3218"/>
    <lineage>
        <taxon>Eukaryota</taxon>
        <taxon>Viridiplantae</taxon>
        <taxon>Streptophyta</taxon>
        <taxon>Embryophyta</taxon>
        <taxon>Bryophyta</taxon>
        <taxon>Bryophytina</taxon>
        <taxon>Bryopsida</taxon>
        <taxon>Funariidae</taxon>
        <taxon>Funariales</taxon>
        <taxon>Funariaceae</taxon>
        <taxon>Physcomitrium</taxon>
    </lineage>
</organism>
<protein>
    <submittedName>
        <fullName evidence="1">Uncharacterized protein</fullName>
    </submittedName>
</protein>
<dbReference type="EMBL" id="ABEU02000020">
    <property type="status" value="NOT_ANNOTATED_CDS"/>
    <property type="molecule type" value="Genomic_DNA"/>
</dbReference>
<sequence>MDPRLSCERAMFFMQYHSRSRRADRRVSYRPESHAERIIRLETSADIAACRSCHSTVGDVHSNLNQKIFNFGFFLSLDFWVPGYRFRVLPIGELMPLFICHGYACSLPNHMEKFQVYWRKISVCSLP</sequence>
<evidence type="ECO:0000313" key="1">
    <source>
        <dbReference type="EnsemblPlants" id="Pp3c20_10770V3.1"/>
    </source>
</evidence>
<reference evidence="1" key="3">
    <citation type="submission" date="2020-12" db="UniProtKB">
        <authorList>
            <consortium name="EnsemblPlants"/>
        </authorList>
    </citation>
    <scope>IDENTIFICATION</scope>
</reference>
<keyword evidence="2" id="KW-1185">Reference proteome</keyword>
<reference evidence="1 2" key="1">
    <citation type="journal article" date="2008" name="Science">
        <title>The Physcomitrella genome reveals evolutionary insights into the conquest of land by plants.</title>
        <authorList>
            <person name="Rensing S."/>
            <person name="Lang D."/>
            <person name="Zimmer A."/>
            <person name="Terry A."/>
            <person name="Salamov A."/>
            <person name="Shapiro H."/>
            <person name="Nishiyama T."/>
            <person name="Perroud P.-F."/>
            <person name="Lindquist E."/>
            <person name="Kamisugi Y."/>
            <person name="Tanahashi T."/>
            <person name="Sakakibara K."/>
            <person name="Fujita T."/>
            <person name="Oishi K."/>
            <person name="Shin-I T."/>
            <person name="Kuroki Y."/>
            <person name="Toyoda A."/>
            <person name="Suzuki Y."/>
            <person name="Hashimoto A."/>
            <person name="Yamaguchi K."/>
            <person name="Sugano A."/>
            <person name="Kohara Y."/>
            <person name="Fujiyama A."/>
            <person name="Anterola A."/>
            <person name="Aoki S."/>
            <person name="Ashton N."/>
            <person name="Barbazuk W.B."/>
            <person name="Barker E."/>
            <person name="Bennetzen J."/>
            <person name="Bezanilla M."/>
            <person name="Blankenship R."/>
            <person name="Cho S.H."/>
            <person name="Dutcher S."/>
            <person name="Estelle M."/>
            <person name="Fawcett J.A."/>
            <person name="Gundlach H."/>
            <person name="Hanada K."/>
            <person name="Heyl A."/>
            <person name="Hicks K.A."/>
            <person name="Hugh J."/>
            <person name="Lohr M."/>
            <person name="Mayer K."/>
            <person name="Melkozernov A."/>
            <person name="Murata T."/>
            <person name="Nelson D."/>
            <person name="Pils B."/>
            <person name="Prigge M."/>
            <person name="Reiss B."/>
            <person name="Renner T."/>
            <person name="Rombauts S."/>
            <person name="Rushton P."/>
            <person name="Sanderfoot A."/>
            <person name="Schween G."/>
            <person name="Shiu S.-H."/>
            <person name="Stueber K."/>
            <person name="Theodoulou F.L."/>
            <person name="Tu H."/>
            <person name="Van de Peer Y."/>
            <person name="Verrier P.J."/>
            <person name="Waters E."/>
            <person name="Wood A."/>
            <person name="Yang L."/>
            <person name="Cove D."/>
            <person name="Cuming A."/>
            <person name="Hasebe M."/>
            <person name="Lucas S."/>
            <person name="Mishler D.B."/>
            <person name="Reski R."/>
            <person name="Grigoriev I."/>
            <person name="Quatrano R.S."/>
            <person name="Boore J.L."/>
        </authorList>
    </citation>
    <scope>NUCLEOTIDE SEQUENCE [LARGE SCALE GENOMIC DNA]</scope>
    <source>
        <strain evidence="1 2">cv. Gransden 2004</strain>
    </source>
</reference>
<accession>A0A7I4C127</accession>
<reference evidence="1 2" key="2">
    <citation type="journal article" date="2018" name="Plant J.">
        <title>The Physcomitrella patens chromosome-scale assembly reveals moss genome structure and evolution.</title>
        <authorList>
            <person name="Lang D."/>
            <person name="Ullrich K.K."/>
            <person name="Murat F."/>
            <person name="Fuchs J."/>
            <person name="Jenkins J."/>
            <person name="Haas F.B."/>
            <person name="Piednoel M."/>
            <person name="Gundlach H."/>
            <person name="Van Bel M."/>
            <person name="Meyberg R."/>
            <person name="Vives C."/>
            <person name="Morata J."/>
            <person name="Symeonidi A."/>
            <person name="Hiss M."/>
            <person name="Muchero W."/>
            <person name="Kamisugi Y."/>
            <person name="Saleh O."/>
            <person name="Blanc G."/>
            <person name="Decker E.L."/>
            <person name="van Gessel N."/>
            <person name="Grimwood J."/>
            <person name="Hayes R.D."/>
            <person name="Graham S.W."/>
            <person name="Gunter L.E."/>
            <person name="McDaniel S.F."/>
            <person name="Hoernstein S.N.W."/>
            <person name="Larsson A."/>
            <person name="Li F.W."/>
            <person name="Perroud P.F."/>
            <person name="Phillips J."/>
            <person name="Ranjan P."/>
            <person name="Rokshar D.S."/>
            <person name="Rothfels C.J."/>
            <person name="Schneider L."/>
            <person name="Shu S."/>
            <person name="Stevenson D.W."/>
            <person name="Thummler F."/>
            <person name="Tillich M."/>
            <person name="Villarreal Aguilar J.C."/>
            <person name="Widiez T."/>
            <person name="Wong G.K."/>
            <person name="Wymore A."/>
            <person name="Zhang Y."/>
            <person name="Zimmer A.D."/>
            <person name="Quatrano R.S."/>
            <person name="Mayer K.F.X."/>
            <person name="Goodstein D."/>
            <person name="Casacuberta J.M."/>
            <person name="Vandepoele K."/>
            <person name="Reski R."/>
            <person name="Cuming A.C."/>
            <person name="Tuskan G.A."/>
            <person name="Maumus F."/>
            <person name="Salse J."/>
            <person name="Schmutz J."/>
            <person name="Rensing S.A."/>
        </authorList>
    </citation>
    <scope>NUCLEOTIDE SEQUENCE [LARGE SCALE GENOMIC DNA]</scope>
    <source>
        <strain evidence="1 2">cv. Gransden 2004</strain>
    </source>
</reference>
<evidence type="ECO:0000313" key="2">
    <source>
        <dbReference type="Proteomes" id="UP000006727"/>
    </source>
</evidence>
<dbReference type="GeneID" id="112273611"/>
<dbReference type="AlphaFoldDB" id="A0A7I4C127"/>
<dbReference type="Proteomes" id="UP000006727">
    <property type="component" value="Chromosome 20"/>
</dbReference>
<name>A0A7I4C127_PHYPA</name>
<proteinExistence type="predicted"/>
<dbReference type="RefSeq" id="XP_073385606.1">
    <property type="nucleotide sequence ID" value="XM_073529505.1"/>
</dbReference>
<dbReference type="Gramene" id="Pp3c20_10770V3.1">
    <property type="protein sequence ID" value="Pp3c20_10770V3.1"/>
    <property type="gene ID" value="Pp3c20_10770"/>
</dbReference>